<keyword evidence="1" id="KW-0812">Transmembrane</keyword>
<accession>A0A1C4AQM7</accession>
<evidence type="ECO:0000256" key="1">
    <source>
        <dbReference type="SAM" id="Phobius"/>
    </source>
</evidence>
<sequence length="131" mass="15148">MQECIDCGKPISVNAEICVHCGSTRPHSDFDFIFDLVSAGVSLVGRALQLIPLIILGALLEYIIFKEIKYSWIFWTSSAILFYIYFKYRKISVFLFPIILGIIICFMSILYGFLIGFVLVLVNYYYYKKIQ</sequence>
<proteinExistence type="predicted"/>
<evidence type="ECO:0000313" key="3">
    <source>
        <dbReference type="Proteomes" id="UP000196052"/>
    </source>
</evidence>
<feature type="transmembrane region" description="Helical" evidence="1">
    <location>
        <begin position="72"/>
        <end position="88"/>
    </location>
</feature>
<organism evidence="2 3">
    <name type="scientific">Bacillus wiedmannii</name>
    <dbReference type="NCBI Taxonomy" id="1890302"/>
    <lineage>
        <taxon>Bacteria</taxon>
        <taxon>Bacillati</taxon>
        <taxon>Bacillota</taxon>
        <taxon>Bacilli</taxon>
        <taxon>Bacillales</taxon>
        <taxon>Bacillaceae</taxon>
        <taxon>Bacillus</taxon>
        <taxon>Bacillus cereus group</taxon>
    </lineage>
</organism>
<gene>
    <name evidence="2" type="ORF">BC05F1_01010</name>
</gene>
<reference evidence="3" key="1">
    <citation type="submission" date="2016-08" db="EMBL/GenBank/DDBJ databases">
        <authorList>
            <person name="Loux V."/>
            <person name="Rue O."/>
        </authorList>
    </citation>
    <scope>NUCLEOTIDE SEQUENCE [LARGE SCALE GENOMIC DNA]</scope>
    <source>
        <strain evidence="3">INRA Bc05-F1</strain>
    </source>
</reference>
<keyword evidence="1" id="KW-1133">Transmembrane helix</keyword>
<dbReference type="RefSeq" id="WP_088121455.1">
    <property type="nucleotide sequence ID" value="NZ_FMBE01000012.1"/>
</dbReference>
<name>A0A1C4AQM7_9BACI</name>
<keyword evidence="1" id="KW-0472">Membrane</keyword>
<feature type="transmembrane region" description="Helical" evidence="1">
    <location>
        <begin position="47"/>
        <end position="65"/>
    </location>
</feature>
<evidence type="ECO:0000313" key="2">
    <source>
        <dbReference type="EMBL" id="SCB96786.1"/>
    </source>
</evidence>
<feature type="transmembrane region" description="Helical" evidence="1">
    <location>
        <begin position="94"/>
        <end position="127"/>
    </location>
</feature>
<dbReference type="EMBL" id="FMBE01000012">
    <property type="protein sequence ID" value="SCB96786.1"/>
    <property type="molecule type" value="Genomic_DNA"/>
</dbReference>
<protein>
    <submittedName>
        <fullName evidence="2">Uncharacterized protein</fullName>
    </submittedName>
</protein>
<dbReference type="AlphaFoldDB" id="A0A1C4AQM7"/>
<dbReference type="Proteomes" id="UP000196052">
    <property type="component" value="Unassembled WGS sequence"/>
</dbReference>